<keyword evidence="1" id="KW-0472">Membrane</keyword>
<sequence length="129" mass="13842">MSDPIAKCSTRQHVLALQTSLVSIGGAAAAAAACMLWLAGFPKIHKTENFCEKSLSAERQLSSGEYLLFGCSVDMLLSSKTVFNGIPIKAKPATTTTTITTITTTTTTSYSQCVEMRSRFCFIKSVMST</sequence>
<dbReference type="AlphaFoldDB" id="A0A1A9WSN5"/>
<proteinExistence type="predicted"/>
<evidence type="ECO:0000313" key="2">
    <source>
        <dbReference type="EnsemblMetazoa" id="GBRI030565-PA"/>
    </source>
</evidence>
<keyword evidence="1" id="KW-1133">Transmembrane helix</keyword>
<protein>
    <submittedName>
        <fullName evidence="2">Uncharacterized protein</fullName>
    </submittedName>
</protein>
<dbReference type="VEuPathDB" id="VectorBase:GBRI030565"/>
<evidence type="ECO:0000256" key="1">
    <source>
        <dbReference type="SAM" id="Phobius"/>
    </source>
</evidence>
<dbReference type="Proteomes" id="UP000091820">
    <property type="component" value="Unassembled WGS sequence"/>
</dbReference>
<dbReference type="PROSITE" id="PS51257">
    <property type="entry name" value="PROKAR_LIPOPROTEIN"/>
    <property type="match status" value="1"/>
</dbReference>
<accession>A0A1A9WSN5</accession>
<evidence type="ECO:0000313" key="3">
    <source>
        <dbReference type="Proteomes" id="UP000091820"/>
    </source>
</evidence>
<keyword evidence="1" id="KW-0812">Transmembrane</keyword>
<keyword evidence="3" id="KW-1185">Reference proteome</keyword>
<name>A0A1A9WSN5_9MUSC</name>
<reference evidence="3" key="1">
    <citation type="submission" date="2014-03" db="EMBL/GenBank/DDBJ databases">
        <authorList>
            <person name="Aksoy S."/>
            <person name="Warren W."/>
            <person name="Wilson R.K."/>
        </authorList>
    </citation>
    <scope>NUCLEOTIDE SEQUENCE [LARGE SCALE GENOMIC DNA]</scope>
    <source>
        <strain evidence="3">IAEA</strain>
    </source>
</reference>
<reference evidence="2" key="2">
    <citation type="submission" date="2020-05" db="UniProtKB">
        <authorList>
            <consortium name="EnsemblMetazoa"/>
        </authorList>
    </citation>
    <scope>IDENTIFICATION</scope>
    <source>
        <strain evidence="2">IAEA</strain>
    </source>
</reference>
<dbReference type="EnsemblMetazoa" id="GBRI030565-RA">
    <property type="protein sequence ID" value="GBRI030565-PA"/>
    <property type="gene ID" value="GBRI030565"/>
</dbReference>
<organism evidence="2 3">
    <name type="scientific">Glossina brevipalpis</name>
    <dbReference type="NCBI Taxonomy" id="37001"/>
    <lineage>
        <taxon>Eukaryota</taxon>
        <taxon>Metazoa</taxon>
        <taxon>Ecdysozoa</taxon>
        <taxon>Arthropoda</taxon>
        <taxon>Hexapoda</taxon>
        <taxon>Insecta</taxon>
        <taxon>Pterygota</taxon>
        <taxon>Neoptera</taxon>
        <taxon>Endopterygota</taxon>
        <taxon>Diptera</taxon>
        <taxon>Brachycera</taxon>
        <taxon>Muscomorpha</taxon>
        <taxon>Hippoboscoidea</taxon>
        <taxon>Glossinidae</taxon>
        <taxon>Glossina</taxon>
    </lineage>
</organism>
<feature type="transmembrane region" description="Helical" evidence="1">
    <location>
        <begin position="20"/>
        <end position="39"/>
    </location>
</feature>